<proteinExistence type="predicted"/>
<keyword evidence="3" id="KW-1185">Reference proteome</keyword>
<sequence length="246" mass="28466">MGREIYIPYLYINKIHPSEMAKRRRGGPKLEFLKLKFCVIEEIEDRIDSRTNSPYSYTTVLTSGGRVYGLGIDPSQVERIQKDKFYRIHTPSPINGIFHLEEKTKMEEIKKFAIAPEKIQEALYPPCMKVSDLTEEKLITIAIRTRLSVQGYVQLVSKIYDEDRCPKRTLILKETMEGRRPATMFVRLWREKTEINPKVGSLVQVLSLKLTDYKDSREIHSTPSTVLREVSEEQPPTQTDTQAASQ</sequence>
<name>A0A8W8KTX0_MAGGI</name>
<dbReference type="Proteomes" id="UP000005408">
    <property type="component" value="Unassembled WGS sequence"/>
</dbReference>
<protein>
    <submittedName>
        <fullName evidence="2">Uncharacterized protein</fullName>
    </submittedName>
</protein>
<reference evidence="2" key="1">
    <citation type="submission" date="2022-08" db="UniProtKB">
        <authorList>
            <consortium name="EnsemblMetazoa"/>
        </authorList>
    </citation>
    <scope>IDENTIFICATION</scope>
    <source>
        <strain evidence="2">05x7-T-G4-1.051#20</strain>
    </source>
</reference>
<evidence type="ECO:0000313" key="2">
    <source>
        <dbReference type="EnsemblMetazoa" id="G25268.13:cds"/>
    </source>
</evidence>
<organism evidence="2 3">
    <name type="scientific">Magallana gigas</name>
    <name type="common">Pacific oyster</name>
    <name type="synonym">Crassostrea gigas</name>
    <dbReference type="NCBI Taxonomy" id="29159"/>
    <lineage>
        <taxon>Eukaryota</taxon>
        <taxon>Metazoa</taxon>
        <taxon>Spiralia</taxon>
        <taxon>Lophotrochozoa</taxon>
        <taxon>Mollusca</taxon>
        <taxon>Bivalvia</taxon>
        <taxon>Autobranchia</taxon>
        <taxon>Pteriomorphia</taxon>
        <taxon>Ostreida</taxon>
        <taxon>Ostreoidea</taxon>
        <taxon>Ostreidae</taxon>
        <taxon>Magallana</taxon>
    </lineage>
</organism>
<accession>A0A8W8KTX0</accession>
<dbReference type="AlphaFoldDB" id="A0A8W8KTX0"/>
<evidence type="ECO:0000256" key="1">
    <source>
        <dbReference type="SAM" id="MobiDB-lite"/>
    </source>
</evidence>
<feature type="compositionally biased region" description="Polar residues" evidence="1">
    <location>
        <begin position="234"/>
        <end position="246"/>
    </location>
</feature>
<feature type="region of interest" description="Disordered" evidence="1">
    <location>
        <begin position="220"/>
        <end position="246"/>
    </location>
</feature>
<evidence type="ECO:0000313" key="3">
    <source>
        <dbReference type="Proteomes" id="UP000005408"/>
    </source>
</evidence>
<dbReference type="EnsemblMetazoa" id="G25268.13">
    <property type="protein sequence ID" value="G25268.13:cds"/>
    <property type="gene ID" value="G25268"/>
</dbReference>